<accession>A0ABP5Q7Y1</accession>
<dbReference type="RefSeq" id="WP_344634482.1">
    <property type="nucleotide sequence ID" value="NZ_BAAATR010000002.1"/>
</dbReference>
<keyword evidence="2" id="KW-1185">Reference proteome</keyword>
<organism evidence="1 2">
    <name type="scientific">Kitasatospora cystarginea</name>
    <dbReference type="NCBI Taxonomy" id="58350"/>
    <lineage>
        <taxon>Bacteria</taxon>
        <taxon>Bacillati</taxon>
        <taxon>Actinomycetota</taxon>
        <taxon>Actinomycetes</taxon>
        <taxon>Kitasatosporales</taxon>
        <taxon>Streptomycetaceae</taxon>
        <taxon>Kitasatospora</taxon>
    </lineage>
</organism>
<evidence type="ECO:0000313" key="2">
    <source>
        <dbReference type="Proteomes" id="UP001500305"/>
    </source>
</evidence>
<comment type="caution">
    <text evidence="1">The sequence shown here is derived from an EMBL/GenBank/DDBJ whole genome shotgun (WGS) entry which is preliminary data.</text>
</comment>
<name>A0ABP5Q7Y1_9ACTN</name>
<reference evidence="2" key="1">
    <citation type="journal article" date="2019" name="Int. J. Syst. Evol. Microbiol.">
        <title>The Global Catalogue of Microorganisms (GCM) 10K type strain sequencing project: providing services to taxonomists for standard genome sequencing and annotation.</title>
        <authorList>
            <consortium name="The Broad Institute Genomics Platform"/>
            <consortium name="The Broad Institute Genome Sequencing Center for Infectious Disease"/>
            <person name="Wu L."/>
            <person name="Ma J."/>
        </authorList>
    </citation>
    <scope>NUCLEOTIDE SEQUENCE [LARGE SCALE GENOMIC DNA]</scope>
    <source>
        <strain evidence="2">JCM 7356</strain>
    </source>
</reference>
<dbReference type="EMBL" id="BAAATR010000002">
    <property type="protein sequence ID" value="GAA2228198.1"/>
    <property type="molecule type" value="Genomic_DNA"/>
</dbReference>
<gene>
    <name evidence="1" type="ORF">GCM10010430_04750</name>
</gene>
<proteinExistence type="predicted"/>
<sequence>MGEQVGGRNWHEHAGAALADTAAVRRLTGRPPRAVWVHLLQGHVQPLAGMVDQDVDAAEVLRLATLQLSLPARSQVM</sequence>
<protein>
    <submittedName>
        <fullName evidence="1">Uncharacterized protein</fullName>
    </submittedName>
</protein>
<evidence type="ECO:0000313" key="1">
    <source>
        <dbReference type="EMBL" id="GAA2228198.1"/>
    </source>
</evidence>
<dbReference type="Proteomes" id="UP001500305">
    <property type="component" value="Unassembled WGS sequence"/>
</dbReference>